<feature type="non-terminal residue" evidence="1">
    <location>
        <position position="29"/>
    </location>
</feature>
<keyword evidence="2" id="KW-1185">Reference proteome</keyword>
<dbReference type="EMBL" id="LXQA010313668">
    <property type="protein sequence ID" value="MCI43164.1"/>
    <property type="molecule type" value="Genomic_DNA"/>
</dbReference>
<comment type="caution">
    <text evidence="1">The sequence shown here is derived from an EMBL/GenBank/DDBJ whole genome shotgun (WGS) entry which is preliminary data.</text>
</comment>
<evidence type="ECO:0000313" key="1">
    <source>
        <dbReference type="EMBL" id="MCI43164.1"/>
    </source>
</evidence>
<protein>
    <submittedName>
        <fullName evidence="1">Uncharacterized protein</fullName>
    </submittedName>
</protein>
<dbReference type="AlphaFoldDB" id="A0A392S4M7"/>
<proteinExistence type="predicted"/>
<organism evidence="1 2">
    <name type="scientific">Trifolium medium</name>
    <dbReference type="NCBI Taxonomy" id="97028"/>
    <lineage>
        <taxon>Eukaryota</taxon>
        <taxon>Viridiplantae</taxon>
        <taxon>Streptophyta</taxon>
        <taxon>Embryophyta</taxon>
        <taxon>Tracheophyta</taxon>
        <taxon>Spermatophyta</taxon>
        <taxon>Magnoliopsida</taxon>
        <taxon>eudicotyledons</taxon>
        <taxon>Gunneridae</taxon>
        <taxon>Pentapetalae</taxon>
        <taxon>rosids</taxon>
        <taxon>fabids</taxon>
        <taxon>Fabales</taxon>
        <taxon>Fabaceae</taxon>
        <taxon>Papilionoideae</taxon>
        <taxon>50 kb inversion clade</taxon>
        <taxon>NPAAA clade</taxon>
        <taxon>Hologalegina</taxon>
        <taxon>IRL clade</taxon>
        <taxon>Trifolieae</taxon>
        <taxon>Trifolium</taxon>
    </lineage>
</organism>
<evidence type="ECO:0000313" key="2">
    <source>
        <dbReference type="Proteomes" id="UP000265520"/>
    </source>
</evidence>
<name>A0A392S4M7_9FABA</name>
<accession>A0A392S4M7</accession>
<dbReference type="Proteomes" id="UP000265520">
    <property type="component" value="Unassembled WGS sequence"/>
</dbReference>
<sequence>MCVAQADMARRAEEKFKSEHITVICALRR</sequence>
<reference evidence="1 2" key="1">
    <citation type="journal article" date="2018" name="Front. Plant Sci.">
        <title>Red Clover (Trifolium pratense) and Zigzag Clover (T. medium) - A Picture of Genomic Similarities and Differences.</title>
        <authorList>
            <person name="Dluhosova J."/>
            <person name="Istvanek J."/>
            <person name="Nedelnik J."/>
            <person name="Repkova J."/>
        </authorList>
    </citation>
    <scope>NUCLEOTIDE SEQUENCE [LARGE SCALE GENOMIC DNA]</scope>
    <source>
        <strain evidence="2">cv. 10/8</strain>
        <tissue evidence="1">Leaf</tissue>
    </source>
</reference>